<dbReference type="AlphaFoldDB" id="A0A5B6WH20"/>
<gene>
    <name evidence="1" type="ORF">EPI10_021371</name>
</gene>
<dbReference type="EMBL" id="SMMG02000003">
    <property type="protein sequence ID" value="KAA3480970.1"/>
    <property type="molecule type" value="Genomic_DNA"/>
</dbReference>
<dbReference type="OrthoDB" id="1000587at2759"/>
<sequence>MPYFHGSQEFKRQHIWLELLKDYDVIINYHLGKANAVAGALSQKTLSVLRALNTRLMLVDDDYILSKLKTKPTLLQ</sequence>
<protein>
    <submittedName>
        <fullName evidence="1">RNA-directed DNA polymerase-like protein</fullName>
    </submittedName>
</protein>
<keyword evidence="1" id="KW-0695">RNA-directed DNA polymerase</keyword>
<keyword evidence="1" id="KW-0808">Transferase</keyword>
<organism evidence="1 2">
    <name type="scientific">Gossypium australe</name>
    <dbReference type="NCBI Taxonomy" id="47621"/>
    <lineage>
        <taxon>Eukaryota</taxon>
        <taxon>Viridiplantae</taxon>
        <taxon>Streptophyta</taxon>
        <taxon>Embryophyta</taxon>
        <taxon>Tracheophyta</taxon>
        <taxon>Spermatophyta</taxon>
        <taxon>Magnoliopsida</taxon>
        <taxon>eudicotyledons</taxon>
        <taxon>Gunneridae</taxon>
        <taxon>Pentapetalae</taxon>
        <taxon>rosids</taxon>
        <taxon>malvids</taxon>
        <taxon>Malvales</taxon>
        <taxon>Malvaceae</taxon>
        <taxon>Malvoideae</taxon>
        <taxon>Gossypium</taxon>
    </lineage>
</organism>
<comment type="caution">
    <text evidence="1">The sequence shown here is derived from an EMBL/GenBank/DDBJ whole genome shotgun (WGS) entry which is preliminary data.</text>
</comment>
<reference evidence="2" key="1">
    <citation type="journal article" date="2019" name="Plant Biotechnol. J.">
        <title>Genome sequencing of the Australian wild diploid species Gossypium australe highlights disease resistance and delayed gland morphogenesis.</title>
        <authorList>
            <person name="Cai Y."/>
            <person name="Cai X."/>
            <person name="Wang Q."/>
            <person name="Wang P."/>
            <person name="Zhang Y."/>
            <person name="Cai C."/>
            <person name="Xu Y."/>
            <person name="Wang K."/>
            <person name="Zhou Z."/>
            <person name="Wang C."/>
            <person name="Geng S."/>
            <person name="Li B."/>
            <person name="Dong Q."/>
            <person name="Hou Y."/>
            <person name="Wang H."/>
            <person name="Ai P."/>
            <person name="Liu Z."/>
            <person name="Yi F."/>
            <person name="Sun M."/>
            <person name="An G."/>
            <person name="Cheng J."/>
            <person name="Zhang Y."/>
            <person name="Shi Q."/>
            <person name="Xie Y."/>
            <person name="Shi X."/>
            <person name="Chang Y."/>
            <person name="Huang F."/>
            <person name="Chen Y."/>
            <person name="Hong S."/>
            <person name="Mi L."/>
            <person name="Sun Q."/>
            <person name="Zhang L."/>
            <person name="Zhou B."/>
            <person name="Peng R."/>
            <person name="Zhang X."/>
            <person name="Liu F."/>
        </authorList>
    </citation>
    <scope>NUCLEOTIDE SEQUENCE [LARGE SCALE GENOMIC DNA]</scope>
    <source>
        <strain evidence="2">cv. PA1801</strain>
    </source>
</reference>
<keyword evidence="2" id="KW-1185">Reference proteome</keyword>
<dbReference type="Proteomes" id="UP000325315">
    <property type="component" value="Unassembled WGS sequence"/>
</dbReference>
<accession>A0A5B6WH20</accession>
<name>A0A5B6WH20_9ROSI</name>
<proteinExistence type="predicted"/>
<dbReference type="GO" id="GO:0003964">
    <property type="term" value="F:RNA-directed DNA polymerase activity"/>
    <property type="evidence" value="ECO:0007669"/>
    <property type="project" value="UniProtKB-KW"/>
</dbReference>
<keyword evidence="1" id="KW-0548">Nucleotidyltransferase</keyword>
<evidence type="ECO:0000313" key="1">
    <source>
        <dbReference type="EMBL" id="KAA3480970.1"/>
    </source>
</evidence>
<evidence type="ECO:0000313" key="2">
    <source>
        <dbReference type="Proteomes" id="UP000325315"/>
    </source>
</evidence>